<gene>
    <name evidence="1" type="ORF">ACFQO7_16740</name>
</gene>
<evidence type="ECO:0008006" key="3">
    <source>
        <dbReference type="Google" id="ProtNLM"/>
    </source>
</evidence>
<name>A0ABW2GWX4_9ACTN</name>
<keyword evidence="2" id="KW-1185">Reference proteome</keyword>
<evidence type="ECO:0000313" key="1">
    <source>
        <dbReference type="EMBL" id="MFC7244121.1"/>
    </source>
</evidence>
<dbReference type="RefSeq" id="WP_376807186.1">
    <property type="nucleotide sequence ID" value="NZ_JBHTAC010000015.1"/>
</dbReference>
<reference evidence="2" key="1">
    <citation type="journal article" date="2019" name="Int. J. Syst. Evol. Microbiol.">
        <title>The Global Catalogue of Microorganisms (GCM) 10K type strain sequencing project: providing services to taxonomists for standard genome sequencing and annotation.</title>
        <authorList>
            <consortium name="The Broad Institute Genomics Platform"/>
            <consortium name="The Broad Institute Genome Sequencing Center for Infectious Disease"/>
            <person name="Wu L."/>
            <person name="Ma J."/>
        </authorList>
    </citation>
    <scope>NUCLEOTIDE SEQUENCE [LARGE SCALE GENOMIC DNA]</scope>
    <source>
        <strain evidence="2">CGMCC 1.9106</strain>
    </source>
</reference>
<sequence length="83" mass="9122">MVLAALCGPGDDIPAALAEYDRQRRPRSQQVARAAAQIGRIGQQLTNPVAVRLRNTVMRLTPARVALRSMARHADWDAPPIPR</sequence>
<proteinExistence type="predicted"/>
<dbReference type="Gene3D" id="3.50.50.60">
    <property type="entry name" value="FAD/NAD(P)-binding domain"/>
    <property type="match status" value="1"/>
</dbReference>
<accession>A0ABW2GWX4</accession>
<organism evidence="1 2">
    <name type="scientific">Catellatospora aurea</name>
    <dbReference type="NCBI Taxonomy" id="1337874"/>
    <lineage>
        <taxon>Bacteria</taxon>
        <taxon>Bacillati</taxon>
        <taxon>Actinomycetota</taxon>
        <taxon>Actinomycetes</taxon>
        <taxon>Micromonosporales</taxon>
        <taxon>Micromonosporaceae</taxon>
        <taxon>Catellatospora</taxon>
    </lineage>
</organism>
<dbReference type="InterPro" id="IPR036188">
    <property type="entry name" value="FAD/NAD-bd_sf"/>
</dbReference>
<dbReference type="Proteomes" id="UP001596392">
    <property type="component" value="Unassembled WGS sequence"/>
</dbReference>
<dbReference type="EMBL" id="JBHTAC010000015">
    <property type="protein sequence ID" value="MFC7244121.1"/>
    <property type="molecule type" value="Genomic_DNA"/>
</dbReference>
<evidence type="ECO:0000313" key="2">
    <source>
        <dbReference type="Proteomes" id="UP001596392"/>
    </source>
</evidence>
<protein>
    <recommendedName>
        <fullName evidence="3">FAD binding domain-containing protein</fullName>
    </recommendedName>
</protein>
<comment type="caution">
    <text evidence="1">The sequence shown here is derived from an EMBL/GenBank/DDBJ whole genome shotgun (WGS) entry which is preliminary data.</text>
</comment>